<reference evidence="1" key="2">
    <citation type="submission" date="2006-01" db="EMBL/GenBank/DDBJ databases">
        <authorList>
            <person name="Genoscope"/>
        </authorList>
    </citation>
    <scope>NUCLEOTIDE SEQUENCE</scope>
</reference>
<reference evidence="1" key="1">
    <citation type="journal article" date="2006" name="Nature">
        <title>Deciphering the evolution and metabolism of an anammox bacterium from a community genome.</title>
        <authorList>
            <person name="Strous M."/>
            <person name="Pelletier E."/>
            <person name="Mangenot S."/>
            <person name="Rattei T."/>
            <person name="Lehner A."/>
            <person name="Taylor M.W."/>
            <person name="Horn M."/>
            <person name="Daims H."/>
            <person name="Bartol-Mavel D."/>
            <person name="Wincker P."/>
            <person name="Barbe V."/>
            <person name="Fonknechten N."/>
            <person name="Vallenet D."/>
            <person name="Segurens B."/>
            <person name="Schenowitz-Truong C."/>
            <person name="Medigue C."/>
            <person name="Collingro A."/>
            <person name="Snel B."/>
            <person name="Dutilh B.E."/>
            <person name="OpDenCamp H.J.M."/>
            <person name="vanDerDrift C."/>
            <person name="Cirpus I."/>
            <person name="vanDePas-Schoonen K.T."/>
            <person name="Harhangi H.R."/>
            <person name="vanNiftrik L."/>
            <person name="Schmid M."/>
            <person name="Keltjens J."/>
            <person name="vanDeVossenberg J."/>
            <person name="Kartal B."/>
            <person name="Meier H."/>
            <person name="Frishman D."/>
            <person name="Huynen M.A."/>
            <person name="Mewes H."/>
            <person name="Weissenbach J."/>
            <person name="Jetten M.S.M."/>
            <person name="Wagner M."/>
            <person name="LePaslier D."/>
        </authorList>
    </citation>
    <scope>NUCLEOTIDE SEQUENCE</scope>
</reference>
<evidence type="ECO:0000313" key="1">
    <source>
        <dbReference type="EMBL" id="CAJ73367.1"/>
    </source>
</evidence>
<protein>
    <submittedName>
        <fullName evidence="1">Predicted orf</fullName>
    </submittedName>
</protein>
<dbReference type="AlphaFoldDB" id="Q1Q711"/>
<evidence type="ECO:0000313" key="2">
    <source>
        <dbReference type="EMBL" id="QII11934.1"/>
    </source>
</evidence>
<sequence>MPKNEGLKSYHIGNKRDTISACRSWVNLKRLSQDWTKVYGHPIWLVETFVDPRFFKGVCYKAAGWIFLGHSTGFARSSQGYLLHNKPKMVFVRSLNAQVQKQLNNLNLTIQLRKETKPMKLSLTPIFTHT</sequence>
<dbReference type="EMBL" id="CP049055">
    <property type="protein sequence ID" value="QII11934.1"/>
    <property type="molecule type" value="Genomic_DNA"/>
</dbReference>
<proteinExistence type="predicted"/>
<dbReference type="RefSeq" id="WP_164994987.1">
    <property type="nucleotide sequence ID" value="NZ_CP049055.1"/>
</dbReference>
<evidence type="ECO:0000313" key="3">
    <source>
        <dbReference type="Proteomes" id="UP000501926"/>
    </source>
</evidence>
<name>Q1Q711_KUEST</name>
<dbReference type="EMBL" id="CT573071">
    <property type="protein sequence ID" value="CAJ73367.1"/>
    <property type="molecule type" value="Genomic_DNA"/>
</dbReference>
<dbReference type="Proteomes" id="UP000501926">
    <property type="component" value="Chromosome"/>
</dbReference>
<reference evidence="2 3" key="3">
    <citation type="submission" date="2020-02" db="EMBL/GenBank/DDBJ databases">
        <title>Newly sequenced genome of strain CSTR1 showed variability in Candidatus Kuenenia stuttgartiensis genomes.</title>
        <authorList>
            <person name="Ding C."/>
            <person name="Adrian L."/>
        </authorList>
    </citation>
    <scope>NUCLEOTIDE SEQUENCE [LARGE SCALE GENOMIC DNA]</scope>
    <source>
        <strain evidence="2 3">CSTR1</strain>
    </source>
</reference>
<accession>Q1Q711</accession>
<gene>
    <name evidence="2" type="ORF">KsCSTR_25550</name>
    <name evidence="1" type="ORF">kuste2618</name>
</gene>
<organism evidence="1">
    <name type="scientific">Kuenenia stuttgartiensis</name>
    <dbReference type="NCBI Taxonomy" id="174633"/>
    <lineage>
        <taxon>Bacteria</taxon>
        <taxon>Pseudomonadati</taxon>
        <taxon>Planctomycetota</taxon>
        <taxon>Candidatus Brocadiia</taxon>
        <taxon>Candidatus Brocadiales</taxon>
        <taxon>Candidatus Brocadiaceae</taxon>
        <taxon>Candidatus Kuenenia</taxon>
    </lineage>
</organism>